<evidence type="ECO:0000256" key="1">
    <source>
        <dbReference type="SAM" id="MobiDB-lite"/>
    </source>
</evidence>
<feature type="region of interest" description="Disordered" evidence="1">
    <location>
        <begin position="1"/>
        <end position="24"/>
    </location>
</feature>
<reference evidence="2 3" key="1">
    <citation type="submission" date="2017-11" db="EMBL/GenBank/DDBJ databases">
        <title>De-novo sequencing of pomegranate (Punica granatum L.) genome.</title>
        <authorList>
            <person name="Akparov Z."/>
            <person name="Amiraslanov A."/>
            <person name="Hajiyeva S."/>
            <person name="Abbasov M."/>
            <person name="Kaur K."/>
            <person name="Hamwieh A."/>
            <person name="Solovyev V."/>
            <person name="Salamov A."/>
            <person name="Braich B."/>
            <person name="Kosarev P."/>
            <person name="Mahmoud A."/>
            <person name="Hajiyev E."/>
            <person name="Babayeva S."/>
            <person name="Izzatullayeva V."/>
            <person name="Mammadov A."/>
            <person name="Mammadov A."/>
            <person name="Sharifova S."/>
            <person name="Ojaghi J."/>
            <person name="Eynullazada K."/>
            <person name="Bayramov B."/>
            <person name="Abdulazimova A."/>
            <person name="Shahmuradov I."/>
        </authorList>
    </citation>
    <scope>NUCLEOTIDE SEQUENCE [LARGE SCALE GENOMIC DNA]</scope>
    <source>
        <strain evidence="3">cv. AG2017</strain>
        <tissue evidence="2">Leaf</tissue>
    </source>
</reference>
<evidence type="ECO:0000313" key="3">
    <source>
        <dbReference type="Proteomes" id="UP000233551"/>
    </source>
</evidence>
<evidence type="ECO:0000313" key="2">
    <source>
        <dbReference type="EMBL" id="PKI67904.1"/>
    </source>
</evidence>
<organism evidence="2 3">
    <name type="scientific">Punica granatum</name>
    <name type="common">Pomegranate</name>
    <dbReference type="NCBI Taxonomy" id="22663"/>
    <lineage>
        <taxon>Eukaryota</taxon>
        <taxon>Viridiplantae</taxon>
        <taxon>Streptophyta</taxon>
        <taxon>Embryophyta</taxon>
        <taxon>Tracheophyta</taxon>
        <taxon>Spermatophyta</taxon>
        <taxon>Magnoliopsida</taxon>
        <taxon>eudicotyledons</taxon>
        <taxon>Gunneridae</taxon>
        <taxon>Pentapetalae</taxon>
        <taxon>rosids</taxon>
        <taxon>malvids</taxon>
        <taxon>Myrtales</taxon>
        <taxon>Lythraceae</taxon>
        <taxon>Punica</taxon>
    </lineage>
</organism>
<gene>
    <name evidence="2" type="ORF">CRG98_011500</name>
</gene>
<name>A0A2I0KHD3_PUNGR</name>
<sequence length="158" mass="16927">MQRGFMRAGGRVRPNQQVPGGLNSPRDIHGIGRAPGLLSDHVLRVSTQVILHLDTIPAAHSVASGSFATAFACSFLPVPMCCAAAAYWRAAAGQCSGGLGARRWAHHASEQPLSPEVFLLISNKNGEWKLTRLSPFIYMSFEFATTMTFPTSGSAVDE</sequence>
<dbReference type="AlphaFoldDB" id="A0A2I0KHD3"/>
<protein>
    <submittedName>
        <fullName evidence="2">Uncharacterized protein</fullName>
    </submittedName>
</protein>
<accession>A0A2I0KHD3</accession>
<proteinExistence type="predicted"/>
<dbReference type="Proteomes" id="UP000233551">
    <property type="component" value="Unassembled WGS sequence"/>
</dbReference>
<keyword evidence="3" id="KW-1185">Reference proteome</keyword>
<dbReference type="EMBL" id="PGOL01000571">
    <property type="protein sequence ID" value="PKI67904.1"/>
    <property type="molecule type" value="Genomic_DNA"/>
</dbReference>
<comment type="caution">
    <text evidence="2">The sequence shown here is derived from an EMBL/GenBank/DDBJ whole genome shotgun (WGS) entry which is preliminary data.</text>
</comment>